<evidence type="ECO:0000256" key="9">
    <source>
        <dbReference type="ARBA" id="ARBA00022801"/>
    </source>
</evidence>
<reference evidence="18 19" key="2">
    <citation type="submission" date="2016-05" db="EMBL/GenBank/DDBJ databases">
        <title>Lineage-specific infection strategies underlie the spectrum of fungal disease in amphibians.</title>
        <authorList>
            <person name="Cuomo C.A."/>
            <person name="Farrer R.A."/>
            <person name="James T."/>
            <person name="Longcore J."/>
            <person name="Birren B."/>
        </authorList>
    </citation>
    <scope>NUCLEOTIDE SEQUENCE [LARGE SCALE GENOMIC DNA]</scope>
    <source>
        <strain evidence="18 19">JEL423</strain>
    </source>
</reference>
<sequence length="445" mass="50347">MDKPVGEMYWTLLMLGSGHFAGAVIDLKTGKSIVQKTFHRYTTRRKQGGAQSSNDGSKGNAHSAGAGIRRYNEAALQTEVRDLLIQWKPHIKASQALFIRATGANRSTIYFDKNLVDITDPRVRSFPFTTMRPTQSEIMRCFVELSTVRIDHVNEMPSVDTDFTPSLSTTTEKQKNRKKDESVPPVVPDPPPPQHMLKLSDFCKRGKSNLLQTYLDQHYASNSSEIINCNLPDKYGVSLLHIASENGNANVVELLLGMGADPTIKGMNKKVRAYDVAKDKPTRDAFRRFMARNMEKWDYKDAHIFEPLTAEMEERQAERERNREQQRLVQLSLEKEKEEKEQQIKEEAQQAKLKQKSAKMGSGTNVDGSKRVGIVKLSHQELNVNSMTPEQRMRLDREKRALAAEARMKSSANKCSACGKSLVGITPFEKLNFKYCSTECIQELS</sequence>
<comment type="subcellular location">
    <subcellularLocation>
        <location evidence="1">Cytoplasm</location>
    </subcellularLocation>
</comment>
<protein>
    <recommendedName>
        <fullName evidence="17">VLRF1 domain-containing protein</fullName>
    </recommendedName>
</protein>
<dbReference type="GO" id="GO:0004519">
    <property type="term" value="F:endonuclease activity"/>
    <property type="evidence" value="ECO:0007669"/>
    <property type="project" value="UniProtKB-KW"/>
</dbReference>
<evidence type="ECO:0000256" key="3">
    <source>
        <dbReference type="ARBA" id="ARBA00022490"/>
    </source>
</evidence>
<dbReference type="PANTHER" id="PTHR16036">
    <property type="entry name" value="ANKYRIN REPEAT AND ZINC FINGER DOMAIN-CONTAINING PROTEIN 1"/>
    <property type="match status" value="1"/>
</dbReference>
<evidence type="ECO:0000256" key="7">
    <source>
        <dbReference type="ARBA" id="ARBA00022759"/>
    </source>
</evidence>
<evidence type="ECO:0000256" key="1">
    <source>
        <dbReference type="ARBA" id="ARBA00004496"/>
    </source>
</evidence>
<dbReference type="Pfam" id="PF13857">
    <property type="entry name" value="Ank_5"/>
    <property type="match status" value="1"/>
</dbReference>
<feature type="compositionally biased region" description="Basic and acidic residues" evidence="16">
    <location>
        <begin position="172"/>
        <end position="182"/>
    </location>
</feature>
<dbReference type="InterPro" id="IPR036770">
    <property type="entry name" value="Ankyrin_rpt-contain_sf"/>
</dbReference>
<evidence type="ECO:0000256" key="2">
    <source>
        <dbReference type="ARBA" id="ARBA00009262"/>
    </source>
</evidence>
<dbReference type="Gene3D" id="1.25.40.20">
    <property type="entry name" value="Ankyrin repeat-containing domain"/>
    <property type="match status" value="1"/>
</dbReference>
<proteinExistence type="inferred from homology"/>
<accession>A0A177WIV6</accession>
<dbReference type="OrthoDB" id="429841at2759"/>
<dbReference type="InterPro" id="IPR041175">
    <property type="entry name" value="VLRF1/Vms1"/>
</dbReference>
<dbReference type="GO" id="GO:0036503">
    <property type="term" value="P:ERAD pathway"/>
    <property type="evidence" value="ECO:0007669"/>
    <property type="project" value="TreeGrafter"/>
</dbReference>
<dbReference type="PANTHER" id="PTHR16036:SF2">
    <property type="entry name" value="TRNA ENDONUCLEASE ANKZF1"/>
    <property type="match status" value="1"/>
</dbReference>
<keyword evidence="12 15" id="KW-0175">Coiled coil</keyword>
<keyword evidence="6" id="KW-0677">Repeat</keyword>
<feature type="region of interest" description="Disordered" evidence="16">
    <location>
        <begin position="40"/>
        <end position="64"/>
    </location>
</feature>
<dbReference type="EMBL" id="DS022303">
    <property type="protein sequence ID" value="OAJ39635.1"/>
    <property type="molecule type" value="Genomic_DNA"/>
</dbReference>
<evidence type="ECO:0000256" key="16">
    <source>
        <dbReference type="SAM" id="MobiDB-lite"/>
    </source>
</evidence>
<evidence type="ECO:0000256" key="13">
    <source>
        <dbReference type="PROSITE-ProRule" id="PRU00023"/>
    </source>
</evidence>
<evidence type="ECO:0000256" key="8">
    <source>
        <dbReference type="ARBA" id="ARBA00022771"/>
    </source>
</evidence>
<dbReference type="Pfam" id="PF18826">
    <property type="entry name" value="bVLRF1"/>
    <property type="match status" value="1"/>
</dbReference>
<gene>
    <name evidence="18" type="ORF">BDEG_23468</name>
</gene>
<dbReference type="SMART" id="SM00248">
    <property type="entry name" value="ANK"/>
    <property type="match status" value="1"/>
</dbReference>
<comment type="domain">
    <text evidence="14">The VLRF1 domain mediates binding to the 60S ribosomal subunit.</text>
</comment>
<evidence type="ECO:0000256" key="14">
    <source>
        <dbReference type="PROSITE-ProRule" id="PRU01389"/>
    </source>
</evidence>
<keyword evidence="8" id="KW-0863">Zinc-finger</keyword>
<dbReference type="InterPro" id="IPR041540">
    <property type="entry name" value="VATC"/>
</dbReference>
<evidence type="ECO:0000256" key="4">
    <source>
        <dbReference type="ARBA" id="ARBA00022722"/>
    </source>
</evidence>
<dbReference type="STRING" id="403673.A0A177WIV6"/>
<dbReference type="PROSITE" id="PS50297">
    <property type="entry name" value="ANK_REP_REGION"/>
    <property type="match status" value="1"/>
</dbReference>
<evidence type="ECO:0000256" key="10">
    <source>
        <dbReference type="ARBA" id="ARBA00022833"/>
    </source>
</evidence>
<evidence type="ECO:0000256" key="5">
    <source>
        <dbReference type="ARBA" id="ARBA00022723"/>
    </source>
</evidence>
<organism evidence="18 19">
    <name type="scientific">Batrachochytrium dendrobatidis (strain JEL423)</name>
    <dbReference type="NCBI Taxonomy" id="403673"/>
    <lineage>
        <taxon>Eukaryota</taxon>
        <taxon>Fungi</taxon>
        <taxon>Fungi incertae sedis</taxon>
        <taxon>Chytridiomycota</taxon>
        <taxon>Chytridiomycota incertae sedis</taxon>
        <taxon>Chytridiomycetes</taxon>
        <taxon>Rhizophydiales</taxon>
        <taxon>Rhizophydiales incertae sedis</taxon>
        <taxon>Batrachochytrium</taxon>
    </lineage>
</organism>
<evidence type="ECO:0000256" key="11">
    <source>
        <dbReference type="ARBA" id="ARBA00023043"/>
    </source>
</evidence>
<dbReference type="GO" id="GO:0008270">
    <property type="term" value="F:zinc ion binding"/>
    <property type="evidence" value="ECO:0007669"/>
    <property type="project" value="UniProtKB-KW"/>
</dbReference>
<dbReference type="PROSITE" id="PS52044">
    <property type="entry name" value="VLRF1"/>
    <property type="match status" value="1"/>
</dbReference>
<reference evidence="18 19" key="1">
    <citation type="submission" date="2006-10" db="EMBL/GenBank/DDBJ databases">
        <title>The Genome Sequence of Batrachochytrium dendrobatidis JEL423.</title>
        <authorList>
            <consortium name="The Broad Institute Genome Sequencing Platform"/>
            <person name="Birren B."/>
            <person name="Lander E."/>
            <person name="Galagan J."/>
            <person name="Cuomo C."/>
            <person name="Devon K."/>
            <person name="Jaffe D."/>
            <person name="Butler J."/>
            <person name="Alvarez P."/>
            <person name="Gnerre S."/>
            <person name="Grabherr M."/>
            <person name="Kleber M."/>
            <person name="Mauceli E."/>
            <person name="Brockman W."/>
            <person name="Young S."/>
            <person name="LaButti K."/>
            <person name="Sykes S."/>
            <person name="DeCaprio D."/>
            <person name="Crawford M."/>
            <person name="Koehrsen M."/>
            <person name="Engels R."/>
            <person name="Montgomery P."/>
            <person name="Pearson M."/>
            <person name="Howarth C."/>
            <person name="Larson L."/>
            <person name="White J."/>
            <person name="O'Leary S."/>
            <person name="Kodira C."/>
            <person name="Zeng Q."/>
            <person name="Yandava C."/>
            <person name="Alvarado L."/>
            <person name="Longcore J."/>
            <person name="James T."/>
        </authorList>
    </citation>
    <scope>NUCLEOTIDE SEQUENCE [LARGE SCALE GENOMIC DNA]</scope>
    <source>
        <strain evidence="18 19">JEL423</strain>
    </source>
</reference>
<evidence type="ECO:0000256" key="12">
    <source>
        <dbReference type="ARBA" id="ARBA00023054"/>
    </source>
</evidence>
<dbReference type="Proteomes" id="UP000077115">
    <property type="component" value="Unassembled WGS sequence"/>
</dbReference>
<dbReference type="InterPro" id="IPR047139">
    <property type="entry name" value="ANKZ1/VMS1"/>
</dbReference>
<dbReference type="InterPro" id="IPR002110">
    <property type="entry name" value="Ankyrin_rpt"/>
</dbReference>
<dbReference type="AlphaFoldDB" id="A0A177WIV6"/>
<feature type="compositionally biased region" description="Polar residues" evidence="16">
    <location>
        <begin position="161"/>
        <end position="171"/>
    </location>
</feature>
<dbReference type="PROSITE" id="PS50088">
    <property type="entry name" value="ANK_REPEAT"/>
    <property type="match status" value="1"/>
</dbReference>
<keyword evidence="11 13" id="KW-0040">ANK repeat</keyword>
<feature type="active site" evidence="14">
    <location>
        <position position="51"/>
    </location>
</feature>
<evidence type="ECO:0000259" key="17">
    <source>
        <dbReference type="PROSITE" id="PS52044"/>
    </source>
</evidence>
<comment type="similarity">
    <text evidence="2 14">Belongs to the ANKZF1/VMS1 family.</text>
</comment>
<dbReference type="SUPFAM" id="SSF48403">
    <property type="entry name" value="Ankyrin repeat"/>
    <property type="match status" value="1"/>
</dbReference>
<evidence type="ECO:0000313" key="19">
    <source>
        <dbReference type="Proteomes" id="UP000077115"/>
    </source>
</evidence>
<keyword evidence="5" id="KW-0479">Metal-binding</keyword>
<evidence type="ECO:0000256" key="6">
    <source>
        <dbReference type="ARBA" id="ARBA00022737"/>
    </source>
</evidence>
<keyword evidence="9 14" id="KW-0378">Hydrolase</keyword>
<keyword evidence="7 14" id="KW-0255">Endonuclease</keyword>
<dbReference type="GO" id="GO:0016787">
    <property type="term" value="F:hydrolase activity"/>
    <property type="evidence" value="ECO:0007669"/>
    <property type="project" value="UniProtKB-KW"/>
</dbReference>
<feature type="domain" description="VLRF1" evidence="17">
    <location>
        <begin position="6"/>
        <end position="148"/>
    </location>
</feature>
<evidence type="ECO:0000256" key="15">
    <source>
        <dbReference type="SAM" id="Coils"/>
    </source>
</evidence>
<feature type="compositionally biased region" description="Pro residues" evidence="16">
    <location>
        <begin position="185"/>
        <end position="194"/>
    </location>
</feature>
<dbReference type="GO" id="GO:0005737">
    <property type="term" value="C:cytoplasm"/>
    <property type="evidence" value="ECO:0007669"/>
    <property type="project" value="UniProtKB-SubCell"/>
</dbReference>
<feature type="repeat" description="ANK" evidence="13">
    <location>
        <begin position="235"/>
        <end position="267"/>
    </location>
</feature>
<dbReference type="eggNOG" id="KOG2505">
    <property type="taxonomic scope" value="Eukaryota"/>
</dbReference>
<keyword evidence="3 14" id="KW-0963">Cytoplasm</keyword>
<feature type="region of interest" description="Disordered" evidence="16">
    <location>
        <begin position="159"/>
        <end position="195"/>
    </location>
</feature>
<keyword evidence="10" id="KW-0862">Zinc</keyword>
<feature type="coiled-coil region" evidence="15">
    <location>
        <begin position="314"/>
        <end position="357"/>
    </location>
</feature>
<name>A0A177WIV6_BATDL</name>
<dbReference type="Pfam" id="PF18716">
    <property type="entry name" value="VATC"/>
    <property type="match status" value="1"/>
</dbReference>
<keyword evidence="4 14" id="KW-0540">Nuclease</keyword>
<evidence type="ECO:0000313" key="18">
    <source>
        <dbReference type="EMBL" id="OAJ39635.1"/>
    </source>
</evidence>
<dbReference type="VEuPathDB" id="FungiDB:BDEG_23468"/>